<dbReference type="Pfam" id="PF00149">
    <property type="entry name" value="Metallophos"/>
    <property type="match status" value="1"/>
</dbReference>
<dbReference type="GO" id="GO:0016020">
    <property type="term" value="C:membrane"/>
    <property type="evidence" value="ECO:0007669"/>
    <property type="project" value="GOC"/>
</dbReference>
<dbReference type="AlphaFoldDB" id="A0A2W5T3J5"/>
<evidence type="ECO:0000256" key="3">
    <source>
        <dbReference type="ARBA" id="ARBA00022801"/>
    </source>
</evidence>
<dbReference type="InterPro" id="IPR004843">
    <property type="entry name" value="Calcineurin-like_PHP"/>
</dbReference>
<accession>A0A2W5T3J5</accession>
<dbReference type="Gene3D" id="3.60.21.10">
    <property type="match status" value="1"/>
</dbReference>
<organism evidence="6 7">
    <name type="scientific">Archangium gephyra</name>
    <dbReference type="NCBI Taxonomy" id="48"/>
    <lineage>
        <taxon>Bacteria</taxon>
        <taxon>Pseudomonadati</taxon>
        <taxon>Myxococcota</taxon>
        <taxon>Myxococcia</taxon>
        <taxon>Myxococcales</taxon>
        <taxon>Cystobacterineae</taxon>
        <taxon>Archangiaceae</taxon>
        <taxon>Archangium</taxon>
    </lineage>
</organism>
<dbReference type="InterPro" id="IPR051158">
    <property type="entry name" value="Metallophosphoesterase_sf"/>
</dbReference>
<evidence type="ECO:0000259" key="5">
    <source>
        <dbReference type="Pfam" id="PF00149"/>
    </source>
</evidence>
<name>A0A2W5T3J5_9BACT</name>
<dbReference type="CDD" id="cd07385">
    <property type="entry name" value="MPP_YkuE_C"/>
    <property type="match status" value="1"/>
</dbReference>
<keyword evidence="3" id="KW-0378">Hydrolase</keyword>
<comment type="cofactor">
    <cofactor evidence="1">
        <name>a divalent metal cation</name>
        <dbReference type="ChEBI" id="CHEBI:60240"/>
    </cofactor>
</comment>
<dbReference type="GO" id="GO:0008758">
    <property type="term" value="F:UDP-2,3-diacylglucosamine hydrolase activity"/>
    <property type="evidence" value="ECO:0007669"/>
    <property type="project" value="TreeGrafter"/>
</dbReference>
<evidence type="ECO:0000256" key="2">
    <source>
        <dbReference type="ARBA" id="ARBA00022723"/>
    </source>
</evidence>
<reference evidence="6 7" key="1">
    <citation type="submission" date="2017-08" db="EMBL/GenBank/DDBJ databases">
        <title>Infants hospitalized years apart are colonized by the same room-sourced microbial strains.</title>
        <authorList>
            <person name="Brooks B."/>
            <person name="Olm M.R."/>
            <person name="Firek B.A."/>
            <person name="Baker R."/>
            <person name="Thomas B.C."/>
            <person name="Morowitz M.J."/>
            <person name="Banfield J.F."/>
        </authorList>
    </citation>
    <scope>NUCLEOTIDE SEQUENCE [LARGE SCALE GENOMIC DNA]</scope>
    <source>
        <strain evidence="6">S2_003_000_R2_14</strain>
    </source>
</reference>
<proteinExistence type="inferred from homology"/>
<dbReference type="PANTHER" id="PTHR31302">
    <property type="entry name" value="TRANSMEMBRANE PROTEIN WITH METALLOPHOSPHOESTERASE DOMAIN-RELATED"/>
    <property type="match status" value="1"/>
</dbReference>
<dbReference type="GO" id="GO:0046872">
    <property type="term" value="F:metal ion binding"/>
    <property type="evidence" value="ECO:0007669"/>
    <property type="project" value="UniProtKB-KW"/>
</dbReference>
<comment type="similarity">
    <text evidence="4">Belongs to the metallophosphoesterase superfamily.</text>
</comment>
<dbReference type="InterPro" id="IPR029052">
    <property type="entry name" value="Metallo-depent_PP-like"/>
</dbReference>
<evidence type="ECO:0000256" key="4">
    <source>
        <dbReference type="ARBA" id="ARBA00061089"/>
    </source>
</evidence>
<protein>
    <submittedName>
        <fullName evidence="6">Metallophosphoesterase</fullName>
    </submittedName>
</protein>
<sequence length="287" mass="30934">MLLTSLLAVTAPVRPFLDPRSVTLVAVPLAAGLAIVAALEGRRVHVARVELTLPKLPRALDGFSLVQLSDVHLGPTVDGRFLERVVARVNALAPDAVVVTGDLIDARVEQLRDDVAPLRSLTSRFGTFFVTGNHEYFAGPAEWCEHLTSLGVRVLRNELVKLERDGAVLQLAGADDDPAGRAEHFAEDLNAALGERDARWPVVLLAHQPKSVHAAAKRGVDLQLSGHTHGGQLWPLGWLLRVGQPAVEGLHRFAETFLYVSRGTGHSGPPMRLGVPAEITQLVLRAP</sequence>
<dbReference type="PANTHER" id="PTHR31302:SF31">
    <property type="entry name" value="PHOSPHODIESTERASE YAEI"/>
    <property type="match status" value="1"/>
</dbReference>
<dbReference type="SUPFAM" id="SSF56300">
    <property type="entry name" value="Metallo-dependent phosphatases"/>
    <property type="match status" value="1"/>
</dbReference>
<evidence type="ECO:0000256" key="1">
    <source>
        <dbReference type="ARBA" id="ARBA00001968"/>
    </source>
</evidence>
<gene>
    <name evidence="6" type="ORF">DI536_24125</name>
</gene>
<dbReference type="FunFam" id="3.60.21.10:FF:000028">
    <property type="entry name" value="Putative metallophosphoesterase"/>
    <property type="match status" value="1"/>
</dbReference>
<dbReference type="Proteomes" id="UP000249061">
    <property type="component" value="Unassembled WGS sequence"/>
</dbReference>
<evidence type="ECO:0000313" key="6">
    <source>
        <dbReference type="EMBL" id="PZR08597.1"/>
    </source>
</evidence>
<feature type="domain" description="Calcineurin-like phosphoesterase" evidence="5">
    <location>
        <begin position="65"/>
        <end position="230"/>
    </location>
</feature>
<dbReference type="GO" id="GO:0009245">
    <property type="term" value="P:lipid A biosynthetic process"/>
    <property type="evidence" value="ECO:0007669"/>
    <property type="project" value="TreeGrafter"/>
</dbReference>
<comment type="caution">
    <text evidence="6">The sequence shown here is derived from an EMBL/GenBank/DDBJ whole genome shotgun (WGS) entry which is preliminary data.</text>
</comment>
<keyword evidence="2" id="KW-0479">Metal-binding</keyword>
<dbReference type="EMBL" id="QFQP01000024">
    <property type="protein sequence ID" value="PZR08597.1"/>
    <property type="molecule type" value="Genomic_DNA"/>
</dbReference>
<evidence type="ECO:0000313" key="7">
    <source>
        <dbReference type="Proteomes" id="UP000249061"/>
    </source>
</evidence>